<evidence type="ECO:0000313" key="2">
    <source>
        <dbReference type="EMBL" id="SHE72362.1"/>
    </source>
</evidence>
<accession>A0A1M4VU74</accession>
<evidence type="ECO:0000313" key="3">
    <source>
        <dbReference type="Proteomes" id="UP000184406"/>
    </source>
</evidence>
<protein>
    <submittedName>
        <fullName evidence="2">Gliding motility associated protien GldN</fullName>
    </submittedName>
</protein>
<reference evidence="3" key="1">
    <citation type="submission" date="2016-11" db="EMBL/GenBank/DDBJ databases">
        <authorList>
            <person name="Varghese N."/>
            <person name="Submissions S."/>
        </authorList>
    </citation>
    <scope>NUCLEOTIDE SEQUENCE [LARGE SCALE GENOMIC DNA]</scope>
    <source>
        <strain evidence="3">DSM 17539</strain>
    </source>
</reference>
<name>A0A1M4VU74_9FLAO</name>
<gene>
    <name evidence="2" type="ORF">SAMN03080594_1011094</name>
</gene>
<organism evidence="2 3">
    <name type="scientific">Arenibacter palladensis</name>
    <dbReference type="NCBI Taxonomy" id="237373"/>
    <lineage>
        <taxon>Bacteria</taxon>
        <taxon>Pseudomonadati</taxon>
        <taxon>Bacteroidota</taxon>
        <taxon>Flavobacteriia</taxon>
        <taxon>Flavobacteriales</taxon>
        <taxon>Flavobacteriaceae</taxon>
        <taxon>Arenibacter</taxon>
    </lineage>
</organism>
<dbReference type="InterPro" id="IPR019847">
    <property type="entry name" value="Gliding_motility_assoc_GldN"/>
</dbReference>
<keyword evidence="1" id="KW-0472">Membrane</keyword>
<dbReference type="AlphaFoldDB" id="A0A1M4VU74"/>
<evidence type="ECO:0000256" key="1">
    <source>
        <dbReference type="SAM" id="Phobius"/>
    </source>
</evidence>
<feature type="transmembrane region" description="Helical" evidence="1">
    <location>
        <begin position="34"/>
        <end position="54"/>
    </location>
</feature>
<dbReference type="NCBIfam" id="TIGR03523">
    <property type="entry name" value="GldN"/>
    <property type="match status" value="1"/>
</dbReference>
<dbReference type="Proteomes" id="UP000184406">
    <property type="component" value="Unassembled WGS sequence"/>
</dbReference>
<keyword evidence="1" id="KW-0812">Transmembrane</keyword>
<sequence length="328" mass="38058">MVNKNVCHGQFTSPTLVGLKIKNNKFKQMNWKNVLLIGVVVLLPLSISAQANILNAKLPEEIGKKTEAQIAKDNDAPLPYAYVDDRDILWSKTVWEVIDLDERVNFPLYYPLDTIDIGPDRRSLYDVLIKNIKNGKLTDVYVDSYFTEKRKFSDLAATLQKVDTTDYGYEQYNAGEPISPEYINRRNLTAADLEEYLIKGIWYFDKRLGELKYRLLGIAPVAPDVNFIDDESMDLAEAKVPLFWVWYPSARQILHEAKVFNQRNSAQPISFDMLLNARRFNATIYKEDNVHGDREVKDYIADNALFQLLESKRIKEVIRDREQDMWAY</sequence>
<keyword evidence="3" id="KW-1185">Reference proteome</keyword>
<dbReference type="Pfam" id="PF19841">
    <property type="entry name" value="GldN"/>
    <property type="match status" value="1"/>
</dbReference>
<proteinExistence type="predicted"/>
<keyword evidence="1" id="KW-1133">Transmembrane helix</keyword>
<dbReference type="EMBL" id="FQUX01000001">
    <property type="protein sequence ID" value="SHE72362.1"/>
    <property type="molecule type" value="Genomic_DNA"/>
</dbReference>